<proteinExistence type="predicted"/>
<evidence type="ECO:0000313" key="2">
    <source>
        <dbReference type="EMBL" id="PVU90860.1"/>
    </source>
</evidence>
<comment type="caution">
    <text evidence="2">The sequence shown here is derived from an EMBL/GenBank/DDBJ whole genome shotgun (WGS) entry which is preliminary data.</text>
</comment>
<gene>
    <name evidence="2" type="ORF">BB561_004681</name>
</gene>
<keyword evidence="3" id="KW-1185">Reference proteome</keyword>
<protein>
    <submittedName>
        <fullName evidence="2">Uncharacterized protein</fullName>
    </submittedName>
</protein>
<name>A0A2T9YEV4_9FUNG</name>
<dbReference type="EMBL" id="MBFR01000235">
    <property type="protein sequence ID" value="PVU90860.1"/>
    <property type="molecule type" value="Genomic_DNA"/>
</dbReference>
<organism evidence="2 3">
    <name type="scientific">Smittium simulii</name>
    <dbReference type="NCBI Taxonomy" id="133385"/>
    <lineage>
        <taxon>Eukaryota</taxon>
        <taxon>Fungi</taxon>
        <taxon>Fungi incertae sedis</taxon>
        <taxon>Zoopagomycota</taxon>
        <taxon>Kickxellomycotina</taxon>
        <taxon>Harpellomycetes</taxon>
        <taxon>Harpellales</taxon>
        <taxon>Legeriomycetaceae</taxon>
        <taxon>Smittium</taxon>
    </lineage>
</organism>
<dbReference type="AlphaFoldDB" id="A0A2T9YEV4"/>
<sequence>MSNFVRRSAQRPFGLDFSKKTQAALSFFYRQESTLVAGKSELGPVKDDYFIPGRRGYSPEFEPPKGWTRAPKPKKGLQNPSDILPPSKDQLKELDPTKASPKAIYKQQLKKIRYQYYKEHVENAFQKDIVVKQKFEKIMLKEKQKVQEKAQQTKEYIKNIVKDPFSSYNVMNHEGTSLLGSIDSEDSKIQSEEFNQTEINNEIKAQETIAEPSVEVKDEIKVQETIAKPSVETNDEIKAQEPIDKNINQDTENNILLKPYKDLDPPKIQVFYPIEENRIAQEIRKNRRLEMIKNLKHERLCKLTELFHSTSTFVTFENLDEKIENFFEGIPVYFSGWDNLINMDSEGKLLPQFYDIQDRQNSLRNELEGTAGPDGQISFEKVMEYYNQKKSSAPETTQE</sequence>
<reference evidence="2 3" key="1">
    <citation type="journal article" date="2018" name="MBio">
        <title>Comparative Genomics Reveals the Core Gene Toolbox for the Fungus-Insect Symbiosis.</title>
        <authorList>
            <person name="Wang Y."/>
            <person name="Stata M."/>
            <person name="Wang W."/>
            <person name="Stajich J.E."/>
            <person name="White M.M."/>
            <person name="Moncalvo J.M."/>
        </authorList>
    </citation>
    <scope>NUCLEOTIDE SEQUENCE [LARGE SCALE GENOMIC DNA]</scope>
    <source>
        <strain evidence="2 3">SWE-8-4</strain>
    </source>
</reference>
<evidence type="ECO:0000256" key="1">
    <source>
        <dbReference type="SAM" id="MobiDB-lite"/>
    </source>
</evidence>
<dbReference type="OrthoDB" id="5597211at2759"/>
<dbReference type="Proteomes" id="UP000245383">
    <property type="component" value="Unassembled WGS sequence"/>
</dbReference>
<accession>A0A2T9YEV4</accession>
<feature type="region of interest" description="Disordered" evidence="1">
    <location>
        <begin position="53"/>
        <end position="95"/>
    </location>
</feature>
<evidence type="ECO:0000313" key="3">
    <source>
        <dbReference type="Proteomes" id="UP000245383"/>
    </source>
</evidence>